<dbReference type="WBParaSite" id="PDA_v2.g21164.t1">
    <property type="protein sequence ID" value="PDA_v2.g21164.t1"/>
    <property type="gene ID" value="PDA_v2.g21164"/>
</dbReference>
<reference evidence="3" key="1">
    <citation type="submission" date="2022-11" db="UniProtKB">
        <authorList>
            <consortium name="WormBaseParasite"/>
        </authorList>
    </citation>
    <scope>IDENTIFICATION</scope>
</reference>
<feature type="compositionally biased region" description="Basic and acidic residues" evidence="1">
    <location>
        <begin position="486"/>
        <end position="496"/>
    </location>
</feature>
<name>A0A914PXN5_9BILA</name>
<feature type="compositionally biased region" description="Basic and acidic residues" evidence="1">
    <location>
        <begin position="94"/>
        <end position="103"/>
    </location>
</feature>
<accession>A0A914PXN5</accession>
<feature type="compositionally biased region" description="Polar residues" evidence="1">
    <location>
        <begin position="119"/>
        <end position="133"/>
    </location>
</feature>
<evidence type="ECO:0000313" key="2">
    <source>
        <dbReference type="Proteomes" id="UP000887578"/>
    </source>
</evidence>
<feature type="region of interest" description="Disordered" evidence="1">
    <location>
        <begin position="469"/>
        <end position="496"/>
    </location>
</feature>
<organism evidence="2 3">
    <name type="scientific">Panagrolaimus davidi</name>
    <dbReference type="NCBI Taxonomy" id="227884"/>
    <lineage>
        <taxon>Eukaryota</taxon>
        <taxon>Metazoa</taxon>
        <taxon>Ecdysozoa</taxon>
        <taxon>Nematoda</taxon>
        <taxon>Chromadorea</taxon>
        <taxon>Rhabditida</taxon>
        <taxon>Tylenchina</taxon>
        <taxon>Panagrolaimomorpha</taxon>
        <taxon>Panagrolaimoidea</taxon>
        <taxon>Panagrolaimidae</taxon>
        <taxon>Panagrolaimus</taxon>
    </lineage>
</organism>
<evidence type="ECO:0000313" key="3">
    <source>
        <dbReference type="WBParaSite" id="PDA_v2.g21164.t1"/>
    </source>
</evidence>
<feature type="compositionally biased region" description="Polar residues" evidence="1">
    <location>
        <begin position="82"/>
        <end position="93"/>
    </location>
</feature>
<proteinExistence type="predicted"/>
<dbReference type="Proteomes" id="UP000887578">
    <property type="component" value="Unplaced"/>
</dbReference>
<feature type="region of interest" description="Disordered" evidence="1">
    <location>
        <begin position="71"/>
        <end position="143"/>
    </location>
</feature>
<dbReference type="AlphaFoldDB" id="A0A914PXN5"/>
<evidence type="ECO:0000256" key="1">
    <source>
        <dbReference type="SAM" id="MobiDB-lite"/>
    </source>
</evidence>
<protein>
    <submittedName>
        <fullName evidence="3">Uncharacterized protein</fullName>
    </submittedName>
</protein>
<keyword evidence="2" id="KW-1185">Reference proteome</keyword>
<sequence length="496" mass="56007">MSTFCLSAVNTMTAIGVMLFKENLQASDFINLSLSLYYFHGACMRPKTAQGVFNEIKNNYEQNLHKAAQKLQSEDKAKYAETSATNAENNKQNSHFDGEKRGSNDGGGHSNNREAGEANQGNPNDPSRKNVNLENELEESRQREAAITETKFTFTQNGQIMINGEIEIHPFALNDVGNMIRHPDGSTSKGSNADRRCTLIHEAKENIITKAVLQAELSKLEPTERERIMQATHDHRGQPGALQAYDEFRRNHGYRFNVHQTQDWQTITNVFNGDDPNFSVNTSNLPPKWQAVLIAVQQNGDCKTTADFMRYVQVIDQLLLEPEVKNELNAMRTGQNKTTYGQMKSYELLCQPNSPALAKVQEYYRMYGGEVQQIMENNDTRFISKVSAIHHALKHPENVNNPPVSTNGSLPRLVPTTEILNYLTNEQPFSNSNVLPDNTRHTQDGMEIRREYGFIRSDGRYHLGITSEAVDPLKEEPSVPKTTNTEAEKKVSHYPK</sequence>